<proteinExistence type="predicted"/>
<sequence>MTAAVLSLVLGLAGCSGGGDDEEPEGERSTSGAPIEHRGIDSRVEVGEIAGKLGKRPARKVAADVAQVVDRWLDAAYVGGDYPRSNFGDAFPGFTKDAAKLAARQGTLMSNKRVGEKIDGVTATRRVIRVDLLAPRGKPAGATAHVNLVIDLSGDLERTDQIRGRVVLTRSKSGWRVFGFDIARGEVRGR</sequence>
<evidence type="ECO:0000256" key="1">
    <source>
        <dbReference type="SAM" id="MobiDB-lite"/>
    </source>
</evidence>
<dbReference type="Proteomes" id="UP000283644">
    <property type="component" value="Unassembled WGS sequence"/>
</dbReference>
<evidence type="ECO:0008006" key="4">
    <source>
        <dbReference type="Google" id="ProtNLM"/>
    </source>
</evidence>
<comment type="caution">
    <text evidence="2">The sequence shown here is derived from an EMBL/GenBank/DDBJ whole genome shotgun (WGS) entry which is preliminary data.</text>
</comment>
<accession>A0A417Y2Q0</accession>
<gene>
    <name evidence="2" type="ORF">D0Z08_11580</name>
</gene>
<protein>
    <recommendedName>
        <fullName evidence="4">SnoaL-like domain-containing protein</fullName>
    </recommendedName>
</protein>
<evidence type="ECO:0000313" key="2">
    <source>
        <dbReference type="EMBL" id="RHW26837.1"/>
    </source>
</evidence>
<name>A0A417Y2Q0_9ACTN</name>
<feature type="region of interest" description="Disordered" evidence="1">
    <location>
        <begin position="16"/>
        <end position="38"/>
    </location>
</feature>
<dbReference type="EMBL" id="QXGH01000015">
    <property type="protein sequence ID" value="RHW26837.1"/>
    <property type="molecule type" value="Genomic_DNA"/>
</dbReference>
<dbReference type="AlphaFoldDB" id="A0A417Y2Q0"/>
<reference evidence="2 3" key="1">
    <citation type="submission" date="2018-09" db="EMBL/GenBank/DDBJ databases">
        <title>Genome sequencing of Nocardioides immobilis CCTCC AB 2017083 for comparison to Nocardioides silvaticus.</title>
        <authorList>
            <person name="Li C."/>
            <person name="Wang G."/>
        </authorList>
    </citation>
    <scope>NUCLEOTIDE SEQUENCE [LARGE SCALE GENOMIC DNA]</scope>
    <source>
        <strain evidence="2 3">CCTCC AB 2017083</strain>
    </source>
</reference>
<organism evidence="2 3">
    <name type="scientific">Nocardioides immobilis</name>
    <dbReference type="NCBI Taxonomy" id="2049295"/>
    <lineage>
        <taxon>Bacteria</taxon>
        <taxon>Bacillati</taxon>
        <taxon>Actinomycetota</taxon>
        <taxon>Actinomycetes</taxon>
        <taxon>Propionibacteriales</taxon>
        <taxon>Nocardioidaceae</taxon>
        <taxon>Nocardioides</taxon>
    </lineage>
</organism>
<evidence type="ECO:0000313" key="3">
    <source>
        <dbReference type="Proteomes" id="UP000283644"/>
    </source>
</evidence>
<keyword evidence="3" id="KW-1185">Reference proteome</keyword>